<organism evidence="1 2">
    <name type="scientific">Parabacteroides merdae</name>
    <dbReference type="NCBI Taxonomy" id="46503"/>
    <lineage>
        <taxon>Bacteria</taxon>
        <taxon>Pseudomonadati</taxon>
        <taxon>Bacteroidota</taxon>
        <taxon>Bacteroidia</taxon>
        <taxon>Bacteroidales</taxon>
        <taxon>Tannerellaceae</taxon>
        <taxon>Parabacteroides</taxon>
    </lineage>
</organism>
<feature type="non-terminal residue" evidence="1">
    <location>
        <position position="1"/>
    </location>
</feature>
<evidence type="ECO:0000313" key="2">
    <source>
        <dbReference type="Proteomes" id="UP000448908"/>
    </source>
</evidence>
<protein>
    <submittedName>
        <fullName evidence="1">Oxidoreductase</fullName>
    </submittedName>
</protein>
<dbReference type="Proteomes" id="UP000448908">
    <property type="component" value="Unassembled WGS sequence"/>
</dbReference>
<accession>A0AA43W648</accession>
<comment type="caution">
    <text evidence="1">The sequence shown here is derived from an EMBL/GenBank/DDBJ whole genome shotgun (WGS) entry which is preliminary data.</text>
</comment>
<reference evidence="1 2" key="1">
    <citation type="journal article" date="2019" name="Nat. Med.">
        <title>A library of human gut bacterial isolates paired with longitudinal multiomics data enables mechanistic microbiome research.</title>
        <authorList>
            <person name="Poyet M."/>
            <person name="Groussin M."/>
            <person name="Gibbons S.M."/>
            <person name="Avila-Pacheco J."/>
            <person name="Jiang X."/>
            <person name="Kearney S.M."/>
            <person name="Perrotta A.R."/>
            <person name="Berdy B."/>
            <person name="Zhao S."/>
            <person name="Lieberman T.D."/>
            <person name="Swanson P.K."/>
            <person name="Smith M."/>
            <person name="Roesemann S."/>
            <person name="Alexander J.E."/>
            <person name="Rich S.A."/>
            <person name="Livny J."/>
            <person name="Vlamakis H."/>
            <person name="Clish C."/>
            <person name="Bullock K."/>
            <person name="Deik A."/>
            <person name="Scott J."/>
            <person name="Pierce K.A."/>
            <person name="Xavier R.J."/>
            <person name="Alm E.J."/>
        </authorList>
    </citation>
    <scope>NUCLEOTIDE SEQUENCE [LARGE SCALE GENOMIC DNA]</scope>
    <source>
        <strain evidence="1 2">BIOML-A16</strain>
    </source>
</reference>
<dbReference type="AlphaFoldDB" id="A0AA43W648"/>
<sequence length="30" mass="3463">HITVNKTPLITGKGQQYFINKFLNQEYLPG</sequence>
<name>A0AA43W648_9BACT</name>
<dbReference type="EMBL" id="WNDA01000111">
    <property type="protein sequence ID" value="MTU71545.1"/>
    <property type="molecule type" value="Genomic_DNA"/>
</dbReference>
<evidence type="ECO:0000313" key="1">
    <source>
        <dbReference type="EMBL" id="MTU71545.1"/>
    </source>
</evidence>
<proteinExistence type="predicted"/>
<gene>
    <name evidence="1" type="ORF">GMD92_21545</name>
</gene>